<sequence length="211" mass="23289">MYTHDEDLAVTVHIDIEFPTDGISAGPPPTAIIREIFLKFASMSATRLSDALQSISWDKLQPILELPSLETLVIAFNRKFSDDCYHDSDNLRAFLSDVFEGRSLIETLPYDKLIFATYDSPVHVVVPAPVVPTTPDELVVGEKIVSLTARERADWLLCLEHHRERFLQDLLARHVDEEDAQTAAEADHEKGKANGEPAVGTHTSGAATAVA</sequence>
<keyword evidence="3" id="KW-1185">Reference proteome</keyword>
<feature type="region of interest" description="Disordered" evidence="1">
    <location>
        <begin position="178"/>
        <end position="211"/>
    </location>
</feature>
<evidence type="ECO:0000313" key="3">
    <source>
        <dbReference type="Proteomes" id="UP000703269"/>
    </source>
</evidence>
<protein>
    <submittedName>
        <fullName evidence="2">Uncharacterized protein</fullName>
    </submittedName>
</protein>
<accession>A0A9P3LLU3</accession>
<dbReference type="AlphaFoldDB" id="A0A9P3LLU3"/>
<gene>
    <name evidence="2" type="ORF">PsYK624_152940</name>
</gene>
<name>A0A9P3LLU3_9APHY</name>
<feature type="compositionally biased region" description="Polar residues" evidence="1">
    <location>
        <begin position="201"/>
        <end position="211"/>
    </location>
</feature>
<evidence type="ECO:0000313" key="2">
    <source>
        <dbReference type="EMBL" id="GJE99054.1"/>
    </source>
</evidence>
<organism evidence="2 3">
    <name type="scientific">Phanerochaete sordida</name>
    <dbReference type="NCBI Taxonomy" id="48140"/>
    <lineage>
        <taxon>Eukaryota</taxon>
        <taxon>Fungi</taxon>
        <taxon>Dikarya</taxon>
        <taxon>Basidiomycota</taxon>
        <taxon>Agaricomycotina</taxon>
        <taxon>Agaricomycetes</taxon>
        <taxon>Polyporales</taxon>
        <taxon>Phanerochaetaceae</taxon>
        <taxon>Phanerochaete</taxon>
    </lineage>
</organism>
<proteinExistence type="predicted"/>
<dbReference type="Proteomes" id="UP000703269">
    <property type="component" value="Unassembled WGS sequence"/>
</dbReference>
<evidence type="ECO:0000256" key="1">
    <source>
        <dbReference type="SAM" id="MobiDB-lite"/>
    </source>
</evidence>
<comment type="caution">
    <text evidence="2">The sequence shown here is derived from an EMBL/GenBank/DDBJ whole genome shotgun (WGS) entry which is preliminary data.</text>
</comment>
<reference evidence="2 3" key="1">
    <citation type="submission" date="2021-08" db="EMBL/GenBank/DDBJ databases">
        <title>Draft Genome Sequence of Phanerochaete sordida strain YK-624.</title>
        <authorList>
            <person name="Mori T."/>
            <person name="Dohra H."/>
            <person name="Suzuki T."/>
            <person name="Kawagishi H."/>
            <person name="Hirai H."/>
        </authorList>
    </citation>
    <scope>NUCLEOTIDE SEQUENCE [LARGE SCALE GENOMIC DNA]</scope>
    <source>
        <strain evidence="2 3">YK-624</strain>
    </source>
</reference>
<dbReference type="EMBL" id="BPQB01000099">
    <property type="protein sequence ID" value="GJE99054.1"/>
    <property type="molecule type" value="Genomic_DNA"/>
</dbReference>